<dbReference type="GO" id="GO:0005789">
    <property type="term" value="C:endoplasmic reticulum membrane"/>
    <property type="evidence" value="ECO:0007669"/>
    <property type="project" value="UniProtKB-SubCell"/>
</dbReference>
<evidence type="ECO:0000256" key="13">
    <source>
        <dbReference type="ARBA" id="ARBA00025471"/>
    </source>
</evidence>
<evidence type="ECO:0000313" key="19">
    <source>
        <dbReference type="EMBL" id="KAK4820727.1"/>
    </source>
</evidence>
<proteinExistence type="inferred from homology"/>
<dbReference type="InterPro" id="IPR019775">
    <property type="entry name" value="WD40_repeat_CS"/>
</dbReference>
<dbReference type="InterPro" id="IPR040251">
    <property type="entry name" value="SEC31-like"/>
</dbReference>
<feature type="repeat" description="WD" evidence="17">
    <location>
        <begin position="117"/>
        <end position="159"/>
    </location>
</feature>
<keyword evidence="6 17" id="KW-0853">WD repeat</keyword>
<evidence type="ECO:0000256" key="3">
    <source>
        <dbReference type="ARBA" id="ARBA00009358"/>
    </source>
</evidence>
<dbReference type="GO" id="GO:0070971">
    <property type="term" value="C:endoplasmic reticulum exit site"/>
    <property type="evidence" value="ECO:0007669"/>
    <property type="project" value="TreeGrafter"/>
</dbReference>
<dbReference type="PROSITE" id="PS00678">
    <property type="entry name" value="WD_REPEATS_1"/>
    <property type="match status" value="1"/>
</dbReference>
<evidence type="ECO:0000256" key="14">
    <source>
        <dbReference type="ARBA" id="ARBA00039468"/>
    </source>
</evidence>
<feature type="region of interest" description="Disordered" evidence="18">
    <location>
        <begin position="1079"/>
        <end position="1113"/>
    </location>
</feature>
<dbReference type="InterPro" id="IPR001680">
    <property type="entry name" value="WD40_rpt"/>
</dbReference>
<feature type="compositionally biased region" description="Polar residues" evidence="18">
    <location>
        <begin position="958"/>
        <end position="969"/>
    </location>
</feature>
<feature type="compositionally biased region" description="Polar residues" evidence="18">
    <location>
        <begin position="1016"/>
        <end position="1026"/>
    </location>
</feature>
<keyword evidence="8" id="KW-0256">Endoplasmic reticulum</keyword>
<dbReference type="Gene3D" id="1.20.940.10">
    <property type="entry name" value="Functional domain of the splicing factor Prp18"/>
    <property type="match status" value="1"/>
</dbReference>
<keyword evidence="9" id="KW-0931">ER-Golgi transport</keyword>
<evidence type="ECO:0000256" key="11">
    <source>
        <dbReference type="ARBA" id="ARBA00023136"/>
    </source>
</evidence>
<dbReference type="GO" id="GO:0007029">
    <property type="term" value="P:endoplasmic reticulum organization"/>
    <property type="evidence" value="ECO:0007669"/>
    <property type="project" value="TreeGrafter"/>
</dbReference>
<comment type="function">
    <text evidence="13">Component of the coat protein complex II (COPII) which promotes the formation of transport vesicles from the endoplasmic reticulum (ER). The coat has two main functions, the physical deformation of the endoplasmic reticulum membrane into vesicles and the selection of cargo molecules.</text>
</comment>
<reference evidence="19 20" key="1">
    <citation type="journal article" date="2023" name="J. Hered.">
        <title>Chromosome-level genome of the wood stork (Mycteria americana) provides insight into avian chromosome evolution.</title>
        <authorList>
            <person name="Flamio R. Jr."/>
            <person name="Ramstad K.M."/>
        </authorList>
    </citation>
    <scope>NUCLEOTIDE SEQUENCE [LARGE SCALE GENOMIC DNA]</scope>
    <source>
        <strain evidence="19">JAX WOST 10</strain>
    </source>
</reference>
<feature type="region of interest" description="Disordered" evidence="18">
    <location>
        <begin position="991"/>
        <end position="1041"/>
    </location>
</feature>
<evidence type="ECO:0000313" key="20">
    <source>
        <dbReference type="Proteomes" id="UP001333110"/>
    </source>
</evidence>
<dbReference type="GO" id="GO:0005198">
    <property type="term" value="F:structural molecule activity"/>
    <property type="evidence" value="ECO:0007669"/>
    <property type="project" value="TreeGrafter"/>
</dbReference>
<keyword evidence="11" id="KW-0472">Membrane</keyword>
<dbReference type="Gene3D" id="1.25.40.1030">
    <property type="match status" value="2"/>
</dbReference>
<dbReference type="GO" id="GO:0015031">
    <property type="term" value="P:protein transport"/>
    <property type="evidence" value="ECO:0007669"/>
    <property type="project" value="UniProtKB-KW"/>
</dbReference>
<feature type="repeat" description="WD" evidence="17">
    <location>
        <begin position="255"/>
        <end position="297"/>
    </location>
</feature>
<keyword evidence="20" id="KW-1185">Reference proteome</keyword>
<keyword evidence="10" id="KW-0653">Protein transport</keyword>
<keyword evidence="4" id="KW-0813">Transport</keyword>
<keyword evidence="7" id="KW-0677">Repeat</keyword>
<evidence type="ECO:0000256" key="9">
    <source>
        <dbReference type="ARBA" id="ARBA00022892"/>
    </source>
</evidence>
<evidence type="ECO:0000256" key="4">
    <source>
        <dbReference type="ARBA" id="ARBA00022448"/>
    </source>
</evidence>
<feature type="region of interest" description="Disordered" evidence="18">
    <location>
        <begin position="895"/>
        <end position="973"/>
    </location>
</feature>
<evidence type="ECO:0000256" key="2">
    <source>
        <dbReference type="ARBA" id="ARBA00004406"/>
    </source>
</evidence>
<gene>
    <name evidence="19" type="ORF">QYF61_004392</name>
</gene>
<sequence length="1346" mass="147285">MKLKEIERTAVQAWSPANNHPIYLATGTSAQQLDASFSTNATLEIFEVDFRDPSLDMKQKGTLPASNRFHKLIWGNFGNGSPEPSGVIIGGGDNGVLTMYSVHRILASKSEPVIGQTEKHSGPVRALDFNPFQSNLLASGANDSEIFIWDLNNFSVPMTPGAKSQPHEDISVVSWNRQVQHILSSAHPSGKAVVWDLRKNEPIIKVSDHSNRMHCSGMAWHPEVATQLVLSSEDDRFPVIQIWDLRFATSPLSQLEGHTRGVLSVSWCQADPELLLSSAKDNRILCWNPSMGEVVYELPIRSQWCFDVQWCPRNPSVFSAATFDGWINIYSVMGGNLEAQQKTQADKISSSFNNLDPFGTGQILPPLQVPEQVAQTTLIPPLKKPPKWIRRPVGVSFAFGGKLITFGFTKAPGQQTQQTYPHQVFISQVTTETEFLLRSRELQMALQSGNLLDYCQGKIQTAKLPFDENLWNFLKVNLEQESRTKLLKLLGYSKEDLQKKIASCLSNGIPDKQPLPQADETNAAQPDQLLINSSDDVAAVSSSSAFFDNLIPQNMSTLEIPVTEDTDGLISQALLLGNFEGAVELCMRAERFADAIILAIAGGENLLKETQKHYFAKRKTKLSLLLSSIVQQNWQDIVCMCDLQSWKEALAILLTYSKHEDYTQLCGMQCTKFCMEKTRRDTRLRHYKRNYTTKLVKGLEQKSYEEQLRELGLFSLEKRKQRGDLMALYSYLKGGCSEVGVGLFSQEASDMLGARLESEGDAALSNDACLCYISSGNVERLVECWVKNHETSSPLALQDLIEKVMVLSRSIEILRGTAIPAPGPVLAERITQYASLLASQGCLAAAMNYLPSSSKELLIEQLRDRLFHAQGENVGQQQPPPFPYTRVNVGVIKHTSPAAKGGSAPEGAAHKTGPRHPEKPNYQSSFAPSAPSQPSVPSLFTPQPVPAMSVTPHHIASPQASMGPQTSVYSRGPPYPQYNLGLVPATVSGPAVPQSQPFGSAGVRPVSPAPFPSQPSLPGQSMSMTSPGVPPPGPALFTPASVPSSQLPAACPLPVASQSPLGFSSAPFNCPMNMGYPQGGPGAPSTKALPAASIPPPPTAPESWTDPSAVRGGLQKKKLPEKFIPPAPITAPVMSLPAEPQGIHPQLSRLQESGQSPPGAPKEGSLQYHQLPVERVERKEVPPEHQALKATFEGLVQRCSAVATDPWGHGWLVSQWLPEAEMQLNCKVLWEEQRRGGTEQEQLRSGRGGCEALAELAIPVSLQKTRRKLEDALQRLECLYEKLREQALSPTILMGLHEIARCIEARNYQQGLLVHTQVVSSSSFSEVSGFMPILKVLMTIAGKLNV</sequence>
<evidence type="ECO:0000256" key="10">
    <source>
        <dbReference type="ARBA" id="ARBA00022927"/>
    </source>
</evidence>
<dbReference type="InterPro" id="IPR015943">
    <property type="entry name" value="WD40/YVTN_repeat-like_dom_sf"/>
</dbReference>
<dbReference type="PROSITE" id="PS50294">
    <property type="entry name" value="WD_REPEATS_REGION"/>
    <property type="match status" value="1"/>
</dbReference>
<evidence type="ECO:0000256" key="18">
    <source>
        <dbReference type="SAM" id="MobiDB-lite"/>
    </source>
</evidence>
<dbReference type="InterPro" id="IPR036322">
    <property type="entry name" value="WD40_repeat_dom_sf"/>
</dbReference>
<dbReference type="Gene3D" id="2.130.10.10">
    <property type="entry name" value="YVTN repeat-like/Quinoprotein amine dehydrogenase"/>
    <property type="match status" value="1"/>
</dbReference>
<keyword evidence="12" id="KW-0968">Cytoplasmic vesicle</keyword>
<evidence type="ECO:0000256" key="15">
    <source>
        <dbReference type="ARBA" id="ARBA00041470"/>
    </source>
</evidence>
<evidence type="ECO:0000256" key="5">
    <source>
        <dbReference type="ARBA" id="ARBA00022490"/>
    </source>
</evidence>
<dbReference type="GO" id="GO:0030127">
    <property type="term" value="C:COPII vesicle coat"/>
    <property type="evidence" value="ECO:0007669"/>
    <property type="project" value="TreeGrafter"/>
</dbReference>
<comment type="caution">
    <text evidence="19">The sequence shown here is derived from an EMBL/GenBank/DDBJ whole genome shotgun (WGS) entry which is preliminary data.</text>
</comment>
<feature type="compositionally biased region" description="Low complexity" evidence="18">
    <location>
        <begin position="923"/>
        <end position="938"/>
    </location>
</feature>
<dbReference type="SUPFAM" id="SSF50978">
    <property type="entry name" value="WD40 repeat-like"/>
    <property type="match status" value="1"/>
</dbReference>
<evidence type="ECO:0000256" key="7">
    <source>
        <dbReference type="ARBA" id="ARBA00022737"/>
    </source>
</evidence>
<dbReference type="PANTHER" id="PTHR13923">
    <property type="entry name" value="SEC31-RELATED PROTEIN"/>
    <property type="match status" value="1"/>
</dbReference>
<organism evidence="19 20">
    <name type="scientific">Mycteria americana</name>
    <name type="common">Wood stork</name>
    <dbReference type="NCBI Taxonomy" id="33587"/>
    <lineage>
        <taxon>Eukaryota</taxon>
        <taxon>Metazoa</taxon>
        <taxon>Chordata</taxon>
        <taxon>Craniata</taxon>
        <taxon>Vertebrata</taxon>
        <taxon>Euteleostomi</taxon>
        <taxon>Archelosauria</taxon>
        <taxon>Archosauria</taxon>
        <taxon>Dinosauria</taxon>
        <taxon>Saurischia</taxon>
        <taxon>Theropoda</taxon>
        <taxon>Coelurosauria</taxon>
        <taxon>Aves</taxon>
        <taxon>Neognathae</taxon>
        <taxon>Neoaves</taxon>
        <taxon>Aequornithes</taxon>
        <taxon>Ciconiiformes</taxon>
        <taxon>Ciconiidae</taxon>
        <taxon>Mycteria</taxon>
    </lineage>
</organism>
<evidence type="ECO:0000256" key="6">
    <source>
        <dbReference type="ARBA" id="ARBA00022574"/>
    </source>
</evidence>
<evidence type="ECO:0000256" key="17">
    <source>
        <dbReference type="PROSITE-ProRule" id="PRU00221"/>
    </source>
</evidence>
<comment type="subcellular location">
    <subcellularLocation>
        <location evidence="1">Cytoplasmic vesicle</location>
        <location evidence="1">COPII-coated vesicle membrane</location>
        <topology evidence="1">Peripheral membrane protein</topology>
        <orientation evidence="1">Cytoplasmic side</orientation>
    </subcellularLocation>
    <subcellularLocation>
        <location evidence="2">Endoplasmic reticulum membrane</location>
        <topology evidence="2">Peripheral membrane protein</topology>
    </subcellularLocation>
</comment>
<dbReference type="PANTHER" id="PTHR13923:SF22">
    <property type="entry name" value="PROTEIN TRANSPORT PROTEIN SEC31B"/>
    <property type="match status" value="1"/>
</dbReference>
<comment type="similarity">
    <text evidence="3">Belongs to the WD repeat SEC31 family.</text>
</comment>
<dbReference type="SMART" id="SM00320">
    <property type="entry name" value="WD40"/>
    <property type="match status" value="5"/>
</dbReference>
<accession>A0AAN7RXJ1</accession>
<dbReference type="PROSITE" id="PS50082">
    <property type="entry name" value="WD_REPEATS_2"/>
    <property type="match status" value="2"/>
</dbReference>
<evidence type="ECO:0000256" key="1">
    <source>
        <dbReference type="ARBA" id="ARBA00004299"/>
    </source>
</evidence>
<dbReference type="Pfam" id="PF00400">
    <property type="entry name" value="WD40"/>
    <property type="match status" value="2"/>
</dbReference>
<evidence type="ECO:0000256" key="12">
    <source>
        <dbReference type="ARBA" id="ARBA00023329"/>
    </source>
</evidence>
<evidence type="ECO:0000256" key="16">
    <source>
        <dbReference type="ARBA" id="ARBA00043112"/>
    </source>
</evidence>
<name>A0AAN7RXJ1_MYCAM</name>
<keyword evidence="5" id="KW-0963">Cytoplasm</keyword>
<dbReference type="FunFam" id="2.130.10.10:FF:000009">
    <property type="entry name" value="Protein transport protein Sec31A isoform A"/>
    <property type="match status" value="1"/>
</dbReference>
<dbReference type="FunFam" id="1.25.40.1030:FF:000006">
    <property type="entry name" value="SEC31 homolog B, COPII coat complex component"/>
    <property type="match status" value="1"/>
</dbReference>
<dbReference type="EMBL" id="JAUNZN010000005">
    <property type="protein sequence ID" value="KAK4820727.1"/>
    <property type="molecule type" value="Genomic_DNA"/>
</dbReference>
<dbReference type="Proteomes" id="UP001333110">
    <property type="component" value="Unassembled WGS sequence"/>
</dbReference>
<dbReference type="FunFam" id="1.20.940.10:FF:000001">
    <property type="entry name" value="Protein transport protein Sec31A isoform A"/>
    <property type="match status" value="1"/>
</dbReference>
<dbReference type="GO" id="GO:0090110">
    <property type="term" value="P:COPII-coated vesicle cargo loading"/>
    <property type="evidence" value="ECO:0007669"/>
    <property type="project" value="TreeGrafter"/>
</dbReference>
<evidence type="ECO:0000256" key="8">
    <source>
        <dbReference type="ARBA" id="ARBA00022824"/>
    </source>
</evidence>
<protein>
    <recommendedName>
        <fullName evidence="14">Protein transport protein Sec31A</fullName>
    </recommendedName>
    <alternativeName>
        <fullName evidence="16">SEC31-like protein 1</fullName>
    </alternativeName>
    <alternativeName>
        <fullName evidence="15">SEC31-related protein A</fullName>
    </alternativeName>
</protein>